<accession>A0A9P6MRD3</accession>
<reference evidence="2" key="1">
    <citation type="journal article" date="2020" name="Fungal Divers.">
        <title>Resolving the Mortierellaceae phylogeny through synthesis of multi-gene phylogenetics and phylogenomics.</title>
        <authorList>
            <person name="Vandepol N."/>
            <person name="Liber J."/>
            <person name="Desiro A."/>
            <person name="Na H."/>
            <person name="Kennedy M."/>
            <person name="Barry K."/>
            <person name="Grigoriev I.V."/>
            <person name="Miller A.N."/>
            <person name="O'Donnell K."/>
            <person name="Stajich J.E."/>
            <person name="Bonito G."/>
        </authorList>
    </citation>
    <scope>NUCLEOTIDE SEQUENCE</scope>
    <source>
        <strain evidence="2">NRRL 2769</strain>
    </source>
</reference>
<organism evidence="2 3">
    <name type="scientific">Entomortierella chlamydospora</name>
    <dbReference type="NCBI Taxonomy" id="101097"/>
    <lineage>
        <taxon>Eukaryota</taxon>
        <taxon>Fungi</taxon>
        <taxon>Fungi incertae sedis</taxon>
        <taxon>Mucoromycota</taxon>
        <taxon>Mortierellomycotina</taxon>
        <taxon>Mortierellomycetes</taxon>
        <taxon>Mortierellales</taxon>
        <taxon>Mortierellaceae</taxon>
        <taxon>Entomortierella</taxon>
    </lineage>
</organism>
<name>A0A9P6MRD3_9FUNG</name>
<gene>
    <name evidence="2" type="ORF">BGZ80_001779</name>
</gene>
<feature type="region of interest" description="Disordered" evidence="1">
    <location>
        <begin position="39"/>
        <end position="86"/>
    </location>
</feature>
<dbReference type="Proteomes" id="UP000703661">
    <property type="component" value="Unassembled WGS sequence"/>
</dbReference>
<evidence type="ECO:0000313" key="2">
    <source>
        <dbReference type="EMBL" id="KAG0010111.1"/>
    </source>
</evidence>
<sequence length="86" mass="9229">MSQCPVKQCRSNCNGSAYPEQNLEPSIPCWEKVVSKNHKEKAPKVGDGVPKSVMGTKSTDAVFGDQNPVLSKDDDTDAADTGAMMK</sequence>
<comment type="caution">
    <text evidence="2">The sequence shown here is derived from an EMBL/GenBank/DDBJ whole genome shotgun (WGS) entry which is preliminary data.</text>
</comment>
<proteinExistence type="predicted"/>
<evidence type="ECO:0000313" key="3">
    <source>
        <dbReference type="Proteomes" id="UP000703661"/>
    </source>
</evidence>
<dbReference type="AlphaFoldDB" id="A0A9P6MRD3"/>
<keyword evidence="3" id="KW-1185">Reference proteome</keyword>
<dbReference type="EMBL" id="JAAAID010001413">
    <property type="protein sequence ID" value="KAG0010111.1"/>
    <property type="molecule type" value="Genomic_DNA"/>
</dbReference>
<evidence type="ECO:0000256" key="1">
    <source>
        <dbReference type="SAM" id="MobiDB-lite"/>
    </source>
</evidence>
<protein>
    <submittedName>
        <fullName evidence="2">Uncharacterized protein</fullName>
    </submittedName>
</protein>
<feature type="non-terminal residue" evidence="2">
    <location>
        <position position="1"/>
    </location>
</feature>